<keyword evidence="3" id="KW-1185">Reference proteome</keyword>
<feature type="compositionally biased region" description="Polar residues" evidence="1">
    <location>
        <begin position="282"/>
        <end position="297"/>
    </location>
</feature>
<dbReference type="AlphaFoldDB" id="A0AAD7WNY2"/>
<protein>
    <recommendedName>
        <fullName evidence="4">CUB domain-containing protein</fullName>
    </recommendedName>
</protein>
<dbReference type="InterPro" id="IPR035914">
    <property type="entry name" value="Sperma_CUB_dom_sf"/>
</dbReference>
<feature type="region of interest" description="Disordered" evidence="1">
    <location>
        <begin position="272"/>
        <end position="303"/>
    </location>
</feature>
<dbReference type="Proteomes" id="UP001221898">
    <property type="component" value="Unassembled WGS sequence"/>
</dbReference>
<evidence type="ECO:0000313" key="3">
    <source>
        <dbReference type="Proteomes" id="UP001221898"/>
    </source>
</evidence>
<sequence>MGVCASNQERRARLEASSPKNSFPSSRYGCVSESAHLAYTWQRQPAEPQPGPVWRRRAGGRSFCSLPPRDGGIGSHGSFAEEVDAAGQVEREGGHSQYLPTHNTEREIHLVTTATPLHVPNQHPDLFMGFPRRQHPLPKDEDRGGVAGHHPPMMPGSTPPLGGDPYPRLLGHEDSPAFSDTASTAANLAATPPIIATATPHPELPVSMARGGVASRNRGRSSWEEMERASNSPPLRSDPALTGKGPVGHEAITTATSLAPLALTTSVREGGVEMPQPIGERNTGTASEVTAMTSSSSEDLDEETTTTTIITTTIITTMQTPAVPCSTNLTAPEGYIDVPPPAGVWSYPSVDCTYTVTVYMGYGVEIQTGICFKA</sequence>
<evidence type="ECO:0008006" key="4">
    <source>
        <dbReference type="Google" id="ProtNLM"/>
    </source>
</evidence>
<name>A0AAD7WNY2_9TELE</name>
<gene>
    <name evidence="2" type="ORF">AAFF_G00347850</name>
</gene>
<accession>A0AAD7WNY2</accession>
<feature type="region of interest" description="Disordered" evidence="1">
    <location>
        <begin position="132"/>
        <end position="179"/>
    </location>
</feature>
<evidence type="ECO:0000256" key="1">
    <source>
        <dbReference type="SAM" id="MobiDB-lite"/>
    </source>
</evidence>
<proteinExistence type="predicted"/>
<feature type="region of interest" description="Disordered" evidence="1">
    <location>
        <begin position="1"/>
        <end position="27"/>
    </location>
</feature>
<dbReference type="SUPFAM" id="SSF49854">
    <property type="entry name" value="Spermadhesin, CUB domain"/>
    <property type="match status" value="1"/>
</dbReference>
<evidence type="ECO:0000313" key="2">
    <source>
        <dbReference type="EMBL" id="KAJ8403917.1"/>
    </source>
</evidence>
<comment type="caution">
    <text evidence="2">The sequence shown here is derived from an EMBL/GenBank/DDBJ whole genome shotgun (WGS) entry which is preliminary data.</text>
</comment>
<feature type="region of interest" description="Disordered" evidence="1">
    <location>
        <begin position="197"/>
        <end position="246"/>
    </location>
</feature>
<organism evidence="2 3">
    <name type="scientific">Aldrovandia affinis</name>
    <dbReference type="NCBI Taxonomy" id="143900"/>
    <lineage>
        <taxon>Eukaryota</taxon>
        <taxon>Metazoa</taxon>
        <taxon>Chordata</taxon>
        <taxon>Craniata</taxon>
        <taxon>Vertebrata</taxon>
        <taxon>Euteleostomi</taxon>
        <taxon>Actinopterygii</taxon>
        <taxon>Neopterygii</taxon>
        <taxon>Teleostei</taxon>
        <taxon>Notacanthiformes</taxon>
        <taxon>Halosauridae</taxon>
        <taxon>Aldrovandia</taxon>
    </lineage>
</organism>
<reference evidence="2" key="1">
    <citation type="journal article" date="2023" name="Science">
        <title>Genome structures resolve the early diversification of teleost fishes.</title>
        <authorList>
            <person name="Parey E."/>
            <person name="Louis A."/>
            <person name="Montfort J."/>
            <person name="Bouchez O."/>
            <person name="Roques C."/>
            <person name="Iampietro C."/>
            <person name="Lluch J."/>
            <person name="Castinel A."/>
            <person name="Donnadieu C."/>
            <person name="Desvignes T."/>
            <person name="Floi Bucao C."/>
            <person name="Jouanno E."/>
            <person name="Wen M."/>
            <person name="Mejri S."/>
            <person name="Dirks R."/>
            <person name="Jansen H."/>
            <person name="Henkel C."/>
            <person name="Chen W.J."/>
            <person name="Zahm M."/>
            <person name="Cabau C."/>
            <person name="Klopp C."/>
            <person name="Thompson A.W."/>
            <person name="Robinson-Rechavi M."/>
            <person name="Braasch I."/>
            <person name="Lecointre G."/>
            <person name="Bobe J."/>
            <person name="Postlethwait J.H."/>
            <person name="Berthelot C."/>
            <person name="Roest Crollius H."/>
            <person name="Guiguen Y."/>
        </authorList>
    </citation>
    <scope>NUCLEOTIDE SEQUENCE</scope>
    <source>
        <strain evidence="2">NC1722</strain>
    </source>
</reference>
<dbReference type="EMBL" id="JAINUG010000056">
    <property type="protein sequence ID" value="KAJ8403917.1"/>
    <property type="molecule type" value="Genomic_DNA"/>
</dbReference>